<dbReference type="Proteomes" id="UP000028582">
    <property type="component" value="Unassembled WGS sequence"/>
</dbReference>
<accession>A0A081AE49</accession>
<reference evidence="1 2" key="1">
    <citation type="submission" date="2013-11" db="EMBL/GenBank/DDBJ databases">
        <title>The Genome Sequence of Phytophthora parasitica P1976.</title>
        <authorList>
            <consortium name="The Broad Institute Genomics Platform"/>
            <person name="Russ C."/>
            <person name="Tyler B."/>
            <person name="Panabieres F."/>
            <person name="Shan W."/>
            <person name="Tripathy S."/>
            <person name="Grunwald N."/>
            <person name="Machado M."/>
            <person name="Johnson C.S."/>
            <person name="Walker B."/>
            <person name="Young S."/>
            <person name="Zeng Q."/>
            <person name="Gargeya S."/>
            <person name="Fitzgerald M."/>
            <person name="Haas B."/>
            <person name="Abouelleil A."/>
            <person name="Allen A.W."/>
            <person name="Alvarado L."/>
            <person name="Arachchi H.M."/>
            <person name="Berlin A.M."/>
            <person name="Chapman S.B."/>
            <person name="Gainer-Dewar J."/>
            <person name="Goldberg J."/>
            <person name="Griggs A."/>
            <person name="Gujja S."/>
            <person name="Hansen M."/>
            <person name="Howarth C."/>
            <person name="Imamovic A."/>
            <person name="Ireland A."/>
            <person name="Larimer J."/>
            <person name="McCowan C."/>
            <person name="Murphy C."/>
            <person name="Pearson M."/>
            <person name="Poon T.W."/>
            <person name="Priest M."/>
            <person name="Roberts A."/>
            <person name="Saif S."/>
            <person name="Shea T."/>
            <person name="Sisk P."/>
            <person name="Sykes S."/>
            <person name="Wortman J."/>
            <person name="Nusbaum C."/>
            <person name="Birren B."/>
        </authorList>
    </citation>
    <scope>NUCLEOTIDE SEQUENCE [LARGE SCALE GENOMIC DNA]</scope>
    <source>
        <strain evidence="1 2">P1976</strain>
    </source>
</reference>
<proteinExistence type="predicted"/>
<name>A0A081AE49_PHYNI</name>
<dbReference type="AlphaFoldDB" id="A0A081AE49"/>
<evidence type="ECO:0000313" key="1">
    <source>
        <dbReference type="EMBL" id="ETO77160.1"/>
    </source>
</evidence>
<gene>
    <name evidence="1" type="ORF">F444_07606</name>
</gene>
<evidence type="ECO:0000313" key="2">
    <source>
        <dbReference type="Proteomes" id="UP000028582"/>
    </source>
</evidence>
<comment type="caution">
    <text evidence="1">The sequence shown here is derived from an EMBL/GenBank/DDBJ whole genome shotgun (WGS) entry which is preliminary data.</text>
</comment>
<dbReference type="EMBL" id="ANJA01001449">
    <property type="protein sequence ID" value="ETO77160.1"/>
    <property type="molecule type" value="Genomic_DNA"/>
</dbReference>
<organism evidence="1 2">
    <name type="scientific">Phytophthora nicotianae P1976</name>
    <dbReference type="NCBI Taxonomy" id="1317066"/>
    <lineage>
        <taxon>Eukaryota</taxon>
        <taxon>Sar</taxon>
        <taxon>Stramenopiles</taxon>
        <taxon>Oomycota</taxon>
        <taxon>Peronosporomycetes</taxon>
        <taxon>Peronosporales</taxon>
        <taxon>Peronosporaceae</taxon>
        <taxon>Phytophthora</taxon>
    </lineage>
</organism>
<protein>
    <submittedName>
        <fullName evidence="1">Uncharacterized protein</fullName>
    </submittedName>
</protein>
<sequence length="83" mass="9317">MSSIQPFSDDGESELVNMIFPAMGDVKFSDRIWCSTSLTLRNKANKVCRRCFLGPSDEEKVVLDGFSAYVTVTRKSEGTKLQF</sequence>